<dbReference type="InterPro" id="IPR000073">
    <property type="entry name" value="AB_hydrolase_1"/>
</dbReference>
<protein>
    <recommendedName>
        <fullName evidence="1">AB hydrolase-1 domain-containing protein</fullName>
    </recommendedName>
</protein>
<gene>
    <name evidence="2" type="ORF">H2200_011916</name>
</gene>
<evidence type="ECO:0000259" key="1">
    <source>
        <dbReference type="Pfam" id="PF12697"/>
    </source>
</evidence>
<dbReference type="GO" id="GO:0016020">
    <property type="term" value="C:membrane"/>
    <property type="evidence" value="ECO:0007669"/>
    <property type="project" value="TreeGrafter"/>
</dbReference>
<dbReference type="Gene3D" id="3.40.50.1820">
    <property type="entry name" value="alpha/beta hydrolase"/>
    <property type="match status" value="1"/>
</dbReference>
<dbReference type="Pfam" id="PF12697">
    <property type="entry name" value="Abhydrolase_6"/>
    <property type="match status" value="1"/>
</dbReference>
<dbReference type="PANTHER" id="PTHR43798">
    <property type="entry name" value="MONOACYLGLYCEROL LIPASE"/>
    <property type="match status" value="1"/>
</dbReference>
<dbReference type="InterPro" id="IPR029058">
    <property type="entry name" value="AB_hydrolase_fold"/>
</dbReference>
<dbReference type="InterPro" id="IPR050266">
    <property type="entry name" value="AB_hydrolase_sf"/>
</dbReference>
<dbReference type="Proteomes" id="UP001172673">
    <property type="component" value="Unassembled WGS sequence"/>
</dbReference>
<dbReference type="AlphaFoldDB" id="A0AA38WYZ6"/>
<dbReference type="SUPFAM" id="SSF53474">
    <property type="entry name" value="alpha/beta-Hydrolases"/>
    <property type="match status" value="1"/>
</dbReference>
<proteinExistence type="predicted"/>
<evidence type="ECO:0000313" key="2">
    <source>
        <dbReference type="EMBL" id="KAJ9603730.1"/>
    </source>
</evidence>
<sequence length="264" mass="30254">MSTSFHKSIAFRGAKVCYQTYSKSKEALIFIHGWTCDSSLWRAQTPLFQRHCSILIDLPGHGKSDAPDWDYSQELFAESVGHVLKQEGIRKAILIGHSLGGPVSTMVLRLFPDLVAAIIYVDSFFNLPEYYLTNAQRRDFAGKLSDDTKFPAVVRAAIRERATDEQRDEIIRVMEKTPKHVHVSARTTDSLPDPMSKDQVYRIPALHVVTPRFVDFDPDWLIHLPRLETSVWEGHGHFPFMEDAVRFNQEVEAFLSEHQLMQLE</sequence>
<name>A0AA38WYZ6_9EURO</name>
<organism evidence="2 3">
    <name type="scientific">Cladophialophora chaetospira</name>
    <dbReference type="NCBI Taxonomy" id="386627"/>
    <lineage>
        <taxon>Eukaryota</taxon>
        <taxon>Fungi</taxon>
        <taxon>Dikarya</taxon>
        <taxon>Ascomycota</taxon>
        <taxon>Pezizomycotina</taxon>
        <taxon>Eurotiomycetes</taxon>
        <taxon>Chaetothyriomycetidae</taxon>
        <taxon>Chaetothyriales</taxon>
        <taxon>Herpotrichiellaceae</taxon>
        <taxon>Cladophialophora</taxon>
    </lineage>
</organism>
<dbReference type="PANTHER" id="PTHR43798:SF33">
    <property type="entry name" value="HYDROLASE, PUTATIVE (AFU_ORTHOLOGUE AFUA_2G14860)-RELATED"/>
    <property type="match status" value="1"/>
</dbReference>
<comment type="caution">
    <text evidence="2">The sequence shown here is derived from an EMBL/GenBank/DDBJ whole genome shotgun (WGS) entry which is preliminary data.</text>
</comment>
<reference evidence="2" key="1">
    <citation type="submission" date="2022-10" db="EMBL/GenBank/DDBJ databases">
        <title>Culturing micro-colonial fungi from biological soil crusts in the Mojave desert and describing Neophaeococcomyces mojavensis, and introducing the new genera and species Taxawa tesnikishii.</title>
        <authorList>
            <person name="Kurbessoian T."/>
            <person name="Stajich J.E."/>
        </authorList>
    </citation>
    <scope>NUCLEOTIDE SEQUENCE</scope>
    <source>
        <strain evidence="2">TK_41</strain>
    </source>
</reference>
<evidence type="ECO:0000313" key="3">
    <source>
        <dbReference type="Proteomes" id="UP001172673"/>
    </source>
</evidence>
<dbReference type="EMBL" id="JAPDRK010000021">
    <property type="protein sequence ID" value="KAJ9603730.1"/>
    <property type="molecule type" value="Genomic_DNA"/>
</dbReference>
<keyword evidence="3" id="KW-1185">Reference proteome</keyword>
<accession>A0AA38WYZ6</accession>
<feature type="domain" description="AB hydrolase-1" evidence="1">
    <location>
        <begin position="28"/>
        <end position="249"/>
    </location>
</feature>